<keyword evidence="2" id="KW-1185">Reference proteome</keyword>
<dbReference type="EMBL" id="KN827221">
    <property type="protein sequence ID" value="KIK76938.1"/>
    <property type="molecule type" value="Genomic_DNA"/>
</dbReference>
<accession>A0A0D0CNX3</accession>
<dbReference type="InParanoid" id="A0A0D0CNX3"/>
<name>A0A0D0CNX3_9AGAM</name>
<reference evidence="2" key="2">
    <citation type="submission" date="2015-01" db="EMBL/GenBank/DDBJ databases">
        <title>Evolutionary Origins and Diversification of the Mycorrhizal Mutualists.</title>
        <authorList>
            <consortium name="DOE Joint Genome Institute"/>
            <consortium name="Mycorrhizal Genomics Consortium"/>
            <person name="Kohler A."/>
            <person name="Kuo A."/>
            <person name="Nagy L.G."/>
            <person name="Floudas D."/>
            <person name="Copeland A."/>
            <person name="Barry K.W."/>
            <person name="Cichocki N."/>
            <person name="Veneault-Fourrey C."/>
            <person name="LaButti K."/>
            <person name="Lindquist E.A."/>
            <person name="Lipzen A."/>
            <person name="Lundell T."/>
            <person name="Morin E."/>
            <person name="Murat C."/>
            <person name="Riley R."/>
            <person name="Ohm R."/>
            <person name="Sun H."/>
            <person name="Tunlid A."/>
            <person name="Henrissat B."/>
            <person name="Grigoriev I.V."/>
            <person name="Hibbett D.S."/>
            <person name="Martin F."/>
        </authorList>
    </citation>
    <scope>NUCLEOTIDE SEQUENCE [LARGE SCALE GENOMIC DNA]</scope>
    <source>
        <strain evidence="2">Ve08.2h10</strain>
    </source>
</reference>
<reference evidence="1 2" key="1">
    <citation type="submission" date="2014-04" db="EMBL/GenBank/DDBJ databases">
        <authorList>
            <consortium name="DOE Joint Genome Institute"/>
            <person name="Kuo A."/>
            <person name="Kohler A."/>
            <person name="Jargeat P."/>
            <person name="Nagy L.G."/>
            <person name="Floudas D."/>
            <person name="Copeland A."/>
            <person name="Barry K.W."/>
            <person name="Cichocki N."/>
            <person name="Veneault-Fourrey C."/>
            <person name="LaButti K."/>
            <person name="Lindquist E.A."/>
            <person name="Lipzen A."/>
            <person name="Lundell T."/>
            <person name="Morin E."/>
            <person name="Murat C."/>
            <person name="Sun H."/>
            <person name="Tunlid A."/>
            <person name="Henrissat B."/>
            <person name="Grigoriev I.V."/>
            <person name="Hibbett D.S."/>
            <person name="Martin F."/>
            <person name="Nordberg H.P."/>
            <person name="Cantor M.N."/>
            <person name="Hua S.X."/>
        </authorList>
    </citation>
    <scope>NUCLEOTIDE SEQUENCE [LARGE SCALE GENOMIC DNA]</scope>
    <source>
        <strain evidence="1 2">Ve08.2h10</strain>
    </source>
</reference>
<protein>
    <submittedName>
        <fullName evidence="1">Uncharacterized protein</fullName>
    </submittedName>
</protein>
<proteinExistence type="predicted"/>
<evidence type="ECO:0000313" key="2">
    <source>
        <dbReference type="Proteomes" id="UP000054538"/>
    </source>
</evidence>
<dbReference type="OrthoDB" id="2688210at2759"/>
<dbReference type="Proteomes" id="UP000054538">
    <property type="component" value="Unassembled WGS sequence"/>
</dbReference>
<organism evidence="1 2">
    <name type="scientific">Paxillus rubicundulus Ve08.2h10</name>
    <dbReference type="NCBI Taxonomy" id="930991"/>
    <lineage>
        <taxon>Eukaryota</taxon>
        <taxon>Fungi</taxon>
        <taxon>Dikarya</taxon>
        <taxon>Basidiomycota</taxon>
        <taxon>Agaricomycotina</taxon>
        <taxon>Agaricomycetes</taxon>
        <taxon>Agaricomycetidae</taxon>
        <taxon>Boletales</taxon>
        <taxon>Paxilineae</taxon>
        <taxon>Paxillaceae</taxon>
        <taxon>Paxillus</taxon>
    </lineage>
</organism>
<evidence type="ECO:0000313" key="1">
    <source>
        <dbReference type="EMBL" id="KIK76938.1"/>
    </source>
</evidence>
<dbReference type="AlphaFoldDB" id="A0A0D0CNX3"/>
<dbReference type="HOGENOM" id="CLU_052398_1_2_1"/>
<sequence length="227" mass="26322">MADPNLKAPLNYAGSKFNIIREGLRHGIVAWNAQREVEARTAAEAEEMHRLHKEEEELLINEEAKRERKEAEKKKPRMNTFTPGSSVTDVLIHPPSQYALQKLTTFDYIEMWYFSLTGHLDTLKYHDRSQADDTFNISKIDDMLTVRPIASVKASRNVLPDHELTFPEFLSAKNCFLNHAKKANWLTTNLNTLTKFFWFLETHPSVQLPLGEKIILTYASRVQLDWH</sequence>
<gene>
    <name evidence="1" type="ORF">PAXRUDRAFT_17842</name>
</gene>